<name>L0A961_CALLD</name>
<evidence type="ECO:0000259" key="3">
    <source>
        <dbReference type="Pfam" id="PF00534"/>
    </source>
</evidence>
<dbReference type="PANTHER" id="PTHR45825">
    <property type="entry name" value="GRANULE-BOUND STARCH SYNTHASE 1, CHLOROPLASTIC/AMYLOPLASTIC"/>
    <property type="match status" value="1"/>
</dbReference>
<reference evidence="6" key="1">
    <citation type="submission" date="2012-03" db="EMBL/GenBank/DDBJ databases">
        <title>Complete genome of Caldisphaera lagunensis DSM 15908.</title>
        <authorList>
            <person name="Lucas S."/>
            <person name="Copeland A."/>
            <person name="Lapidus A."/>
            <person name="Glavina del Rio T."/>
            <person name="Dalin E."/>
            <person name="Tice H."/>
            <person name="Bruce D."/>
            <person name="Goodwin L."/>
            <person name="Pitluck S."/>
            <person name="Peters L."/>
            <person name="Mikhailova N."/>
            <person name="Teshima H."/>
            <person name="Kyrpides N."/>
            <person name="Mavromatis K."/>
            <person name="Ivanova N."/>
            <person name="Brettin T."/>
            <person name="Detter J.C."/>
            <person name="Han C."/>
            <person name="Larimer F."/>
            <person name="Land M."/>
            <person name="Hauser L."/>
            <person name="Markowitz V."/>
            <person name="Cheng J.-F."/>
            <person name="Hugenholtz P."/>
            <person name="Woyke T."/>
            <person name="Wu D."/>
            <person name="Spring S."/>
            <person name="Schroeder M."/>
            <person name="Brambilla E."/>
            <person name="Klenk H.-P."/>
            <person name="Eisen J.A."/>
        </authorList>
    </citation>
    <scope>NUCLEOTIDE SEQUENCE [LARGE SCALE GENOMIC DNA]</scope>
    <source>
        <strain evidence="6">DSM 15908 / JCM 11604 / IC-154</strain>
    </source>
</reference>
<gene>
    <name evidence="5" type="ordered locus">Calag_0688</name>
</gene>
<dbReference type="InterPro" id="IPR013534">
    <property type="entry name" value="Starch_synth_cat_dom"/>
</dbReference>
<dbReference type="Gene3D" id="3.40.50.2000">
    <property type="entry name" value="Glycogen Phosphorylase B"/>
    <property type="match status" value="2"/>
</dbReference>
<dbReference type="eggNOG" id="arCOG01420">
    <property type="taxonomic scope" value="Archaea"/>
</dbReference>
<evidence type="ECO:0000259" key="4">
    <source>
        <dbReference type="Pfam" id="PF08323"/>
    </source>
</evidence>
<dbReference type="AlphaFoldDB" id="L0A961"/>
<keyword evidence="6" id="KW-1185">Reference proteome</keyword>
<protein>
    <submittedName>
        <fullName evidence="5">Glycogen synthase</fullName>
    </submittedName>
</protein>
<dbReference type="Pfam" id="PF00534">
    <property type="entry name" value="Glycos_transf_1"/>
    <property type="match status" value="1"/>
</dbReference>
<evidence type="ECO:0000313" key="6">
    <source>
        <dbReference type="Proteomes" id="UP000010469"/>
    </source>
</evidence>
<proteinExistence type="predicted"/>
<keyword evidence="1" id="KW-0328">Glycosyltransferase</keyword>
<dbReference type="KEGG" id="clg:Calag_0688"/>
<dbReference type="GO" id="GO:0016757">
    <property type="term" value="F:glycosyltransferase activity"/>
    <property type="evidence" value="ECO:0007669"/>
    <property type="project" value="UniProtKB-KW"/>
</dbReference>
<dbReference type="Pfam" id="PF08323">
    <property type="entry name" value="Glyco_transf_5"/>
    <property type="match status" value="1"/>
</dbReference>
<dbReference type="SUPFAM" id="SSF53756">
    <property type="entry name" value="UDP-Glycosyltransferase/glycogen phosphorylase"/>
    <property type="match status" value="1"/>
</dbReference>
<feature type="domain" description="Glycosyl transferase family 1" evidence="3">
    <location>
        <begin position="316"/>
        <end position="455"/>
    </location>
</feature>
<evidence type="ECO:0000313" key="5">
    <source>
        <dbReference type="EMBL" id="AFZ70433.1"/>
    </source>
</evidence>
<sequence length="530" mass="61022">MQNYKLITPSKIRRVWFITFEYSPIAKVGGLGEAVYQFAKSLYKDGIDVTVIMPSHGRHLDLSIRSRYNLTPLNITSCGERTGLDGKKYSYCIGAEEAIIDGIKIIMFKGLDYSTGIIFDSWNIYSNIEEKSALLTRAMRILAWHENPPDLIHINDWHTVLPGIALRDEFEKRGLSIPLVYTIHLSGSPNFPWHYASEKWAGLDNDIHKIWKVIRHEPIYYENLWNQLNGNIESFGVYVSDYISTVSKSYLNEELFSKYGNWIEGKSCVIYNTTDWDVKKVEKWIQERYGIVSKEIIWDIIKDYVKNNSWSEYNINDSSKSIMLVVGRLTSQKGIDLAIRAIDYAPSVNLLILGVSVGDYGYEQYIRHLLDERKGRVIITTAKIPEDPYKALFRLSSSLVMPSRWEPFGLVAIESLSQGTPVIANYIGGLKEIIDDIRTGKGNGLFVRPEDVYELGISMESMSELMWFENFEKIPIDQIRDMASKNNLLPQEIRLNAINKVNNNFRSENQINQLKSCYEKARIMAYYRSL</sequence>
<dbReference type="GeneID" id="14211948"/>
<keyword evidence="2" id="KW-0808">Transferase</keyword>
<dbReference type="EMBL" id="CP003378">
    <property type="protein sequence ID" value="AFZ70433.1"/>
    <property type="molecule type" value="Genomic_DNA"/>
</dbReference>
<dbReference type="InterPro" id="IPR001296">
    <property type="entry name" value="Glyco_trans_1"/>
</dbReference>
<accession>L0A961</accession>
<dbReference type="RefSeq" id="WP_015232331.1">
    <property type="nucleotide sequence ID" value="NC_019791.1"/>
</dbReference>
<dbReference type="Proteomes" id="UP000010469">
    <property type="component" value="Chromosome"/>
</dbReference>
<evidence type="ECO:0000256" key="1">
    <source>
        <dbReference type="ARBA" id="ARBA00022676"/>
    </source>
</evidence>
<dbReference type="FunCoup" id="L0A961">
    <property type="interactions" value="10"/>
</dbReference>
<dbReference type="HOGENOM" id="CLU_009583_18_5_2"/>
<dbReference type="InParanoid" id="L0A961"/>
<evidence type="ECO:0000256" key="2">
    <source>
        <dbReference type="ARBA" id="ARBA00022679"/>
    </source>
</evidence>
<feature type="domain" description="Starch synthase catalytic" evidence="4">
    <location>
        <begin position="14"/>
        <end position="264"/>
    </location>
</feature>
<dbReference type="PANTHER" id="PTHR45825:SF11">
    <property type="entry name" value="ALPHA AMYLASE DOMAIN-CONTAINING PROTEIN"/>
    <property type="match status" value="1"/>
</dbReference>
<dbReference type="STRING" id="1056495.Calag_0688"/>
<organism evidence="5 6">
    <name type="scientific">Caldisphaera lagunensis (strain DSM 15908 / JCM 11604 / ANMR 0165 / IC-154)</name>
    <dbReference type="NCBI Taxonomy" id="1056495"/>
    <lineage>
        <taxon>Archaea</taxon>
        <taxon>Thermoproteota</taxon>
        <taxon>Thermoprotei</taxon>
        <taxon>Acidilobales</taxon>
        <taxon>Caldisphaeraceae</taxon>
        <taxon>Caldisphaera</taxon>
    </lineage>
</organism>